<proteinExistence type="inferred from homology"/>
<keyword evidence="7" id="KW-1185">Reference proteome</keyword>
<dbReference type="PRINTS" id="PR00039">
    <property type="entry name" value="HTHLYSR"/>
</dbReference>
<dbReference type="InterPro" id="IPR000847">
    <property type="entry name" value="LysR_HTH_N"/>
</dbReference>
<protein>
    <submittedName>
        <fullName evidence="6">LysR family transcriptional regulator</fullName>
    </submittedName>
</protein>
<dbReference type="PROSITE" id="PS50931">
    <property type="entry name" value="HTH_LYSR"/>
    <property type="match status" value="1"/>
</dbReference>
<dbReference type="Proteomes" id="UP000250003">
    <property type="component" value="Chromosome"/>
</dbReference>
<dbReference type="Pfam" id="PF00126">
    <property type="entry name" value="HTH_1"/>
    <property type="match status" value="1"/>
</dbReference>
<name>A0A2Z4U996_9FIRM</name>
<dbReference type="PANTHER" id="PTHR30126">
    <property type="entry name" value="HTH-TYPE TRANSCRIPTIONAL REGULATOR"/>
    <property type="match status" value="1"/>
</dbReference>
<feature type="domain" description="HTH lysR-type" evidence="5">
    <location>
        <begin position="3"/>
        <end position="60"/>
    </location>
</feature>
<accession>A0A2Z4U996</accession>
<dbReference type="SUPFAM" id="SSF46785">
    <property type="entry name" value="Winged helix' DNA-binding domain"/>
    <property type="match status" value="1"/>
</dbReference>
<reference evidence="7" key="1">
    <citation type="submission" date="2018-06" db="EMBL/GenBank/DDBJ databases">
        <title>Description of Blautia argi sp. nov., a new anaerobic isolated from dog feces.</title>
        <authorList>
            <person name="Chang Y.-H."/>
            <person name="Paek J."/>
            <person name="Shin Y."/>
        </authorList>
    </citation>
    <scope>NUCLEOTIDE SEQUENCE [LARGE SCALE GENOMIC DNA]</scope>
    <source>
        <strain evidence="7">KCTC 15426</strain>
    </source>
</reference>
<dbReference type="EMBL" id="CP030280">
    <property type="protein sequence ID" value="AWY97607.1"/>
    <property type="molecule type" value="Genomic_DNA"/>
</dbReference>
<dbReference type="CDD" id="cd05466">
    <property type="entry name" value="PBP2_LTTR_substrate"/>
    <property type="match status" value="1"/>
</dbReference>
<evidence type="ECO:0000256" key="1">
    <source>
        <dbReference type="ARBA" id="ARBA00009437"/>
    </source>
</evidence>
<dbReference type="OrthoDB" id="9778774at2"/>
<sequence length="305" mass="34717">MDISFELYKVFYYVATTLSFSEASRQLYISQSAVSQSIKALEQKLGHALFLRNKKKVTLTPEGESLLRHVEPAVNLLFEGENQILNSPSLEAPLRIGASDTICRYFLIPYFKRFHREFPNVHIKVTNSTSGGCVSLLHNNRVDFIVANAPNPYLTSKDTCCVIREFQDIFVAGKRFFHLEEQPLSLAQLTQYPILMLDKTSTTSGFLQQVFAKHGLSFTPEAELSSNDLLLDLAKIGLGITAVPDYVLEHRKKEFYQLQIKENIPKRKLILAYNPQLLTAPAAQKFLRYLVPETEKETDKIEPKK</sequence>
<dbReference type="Gene3D" id="3.40.190.290">
    <property type="match status" value="1"/>
</dbReference>
<evidence type="ECO:0000256" key="2">
    <source>
        <dbReference type="ARBA" id="ARBA00023015"/>
    </source>
</evidence>
<dbReference type="Gene3D" id="1.10.10.10">
    <property type="entry name" value="Winged helix-like DNA-binding domain superfamily/Winged helix DNA-binding domain"/>
    <property type="match status" value="1"/>
</dbReference>
<comment type="similarity">
    <text evidence="1">Belongs to the LysR transcriptional regulatory family.</text>
</comment>
<evidence type="ECO:0000313" key="7">
    <source>
        <dbReference type="Proteomes" id="UP000250003"/>
    </source>
</evidence>
<dbReference type="PANTHER" id="PTHR30126:SF64">
    <property type="entry name" value="HTH-TYPE TRANSCRIPTIONAL REGULATOR CITR"/>
    <property type="match status" value="1"/>
</dbReference>
<dbReference type="SUPFAM" id="SSF53850">
    <property type="entry name" value="Periplasmic binding protein-like II"/>
    <property type="match status" value="1"/>
</dbReference>
<dbReference type="InterPro" id="IPR005119">
    <property type="entry name" value="LysR_subst-bd"/>
</dbReference>
<dbReference type="InterPro" id="IPR036388">
    <property type="entry name" value="WH-like_DNA-bd_sf"/>
</dbReference>
<dbReference type="InterPro" id="IPR036390">
    <property type="entry name" value="WH_DNA-bd_sf"/>
</dbReference>
<dbReference type="Pfam" id="PF03466">
    <property type="entry name" value="LysR_substrate"/>
    <property type="match status" value="1"/>
</dbReference>
<organism evidence="6 7">
    <name type="scientific">Blautia argi</name>
    <dbReference type="NCBI Taxonomy" id="1912897"/>
    <lineage>
        <taxon>Bacteria</taxon>
        <taxon>Bacillati</taxon>
        <taxon>Bacillota</taxon>
        <taxon>Clostridia</taxon>
        <taxon>Lachnospirales</taxon>
        <taxon>Lachnospiraceae</taxon>
        <taxon>Blautia</taxon>
    </lineage>
</organism>
<dbReference type="KEGG" id="blau:DQQ01_04955"/>
<dbReference type="RefSeq" id="WP_111918907.1">
    <property type="nucleotide sequence ID" value="NZ_CP030280.1"/>
</dbReference>
<dbReference type="AlphaFoldDB" id="A0A2Z4U996"/>
<dbReference type="GO" id="GO:0003700">
    <property type="term" value="F:DNA-binding transcription factor activity"/>
    <property type="evidence" value="ECO:0007669"/>
    <property type="project" value="InterPro"/>
</dbReference>
<evidence type="ECO:0000256" key="3">
    <source>
        <dbReference type="ARBA" id="ARBA00023125"/>
    </source>
</evidence>
<evidence type="ECO:0000256" key="4">
    <source>
        <dbReference type="ARBA" id="ARBA00023163"/>
    </source>
</evidence>
<gene>
    <name evidence="6" type="ORF">DQQ01_04955</name>
</gene>
<keyword evidence="3" id="KW-0238">DNA-binding</keyword>
<evidence type="ECO:0000259" key="5">
    <source>
        <dbReference type="PROSITE" id="PS50931"/>
    </source>
</evidence>
<dbReference type="GO" id="GO:0000976">
    <property type="term" value="F:transcription cis-regulatory region binding"/>
    <property type="evidence" value="ECO:0007669"/>
    <property type="project" value="TreeGrafter"/>
</dbReference>
<keyword evidence="2" id="KW-0805">Transcription regulation</keyword>
<evidence type="ECO:0000313" key="6">
    <source>
        <dbReference type="EMBL" id="AWY97607.1"/>
    </source>
</evidence>
<dbReference type="FunFam" id="1.10.10.10:FF:000001">
    <property type="entry name" value="LysR family transcriptional regulator"/>
    <property type="match status" value="1"/>
</dbReference>
<keyword evidence="4" id="KW-0804">Transcription</keyword>